<comment type="function">
    <text evidence="4">This protein is involved in the repair of mismatches in DNA. It is required for dam-dependent methyl-directed DNA mismatch repair. May act as a 'molecular matchmaker', a protein that promotes the formation of a stable complex between two or more DNA-binding proteins in an ATP-dependent manner without itself being part of a final effector complex.</text>
</comment>
<keyword evidence="3 4" id="KW-0234">DNA repair</keyword>
<dbReference type="PANTHER" id="PTHR10073">
    <property type="entry name" value="DNA MISMATCH REPAIR PROTEIN MLH, PMS, MUTL"/>
    <property type="match status" value="1"/>
</dbReference>
<dbReference type="InterPro" id="IPR036890">
    <property type="entry name" value="HATPase_C_sf"/>
</dbReference>
<comment type="caution">
    <text evidence="7">The sequence shown here is derived from an EMBL/GenBank/DDBJ whole genome shotgun (WGS) entry which is preliminary data.</text>
</comment>
<dbReference type="CDD" id="cd16926">
    <property type="entry name" value="HATPase_MutL-MLH-PMS-like"/>
    <property type="match status" value="1"/>
</dbReference>
<dbReference type="Gene3D" id="3.30.1540.20">
    <property type="entry name" value="MutL, C-terminal domain, dimerisation subdomain"/>
    <property type="match status" value="1"/>
</dbReference>
<dbReference type="GO" id="GO:0005524">
    <property type="term" value="F:ATP binding"/>
    <property type="evidence" value="ECO:0007669"/>
    <property type="project" value="InterPro"/>
</dbReference>
<dbReference type="CDD" id="cd00782">
    <property type="entry name" value="MutL_Trans"/>
    <property type="match status" value="1"/>
</dbReference>
<dbReference type="InterPro" id="IPR014762">
    <property type="entry name" value="DNA_mismatch_repair_CS"/>
</dbReference>
<dbReference type="SMART" id="SM01340">
    <property type="entry name" value="DNA_mis_repair"/>
    <property type="match status" value="1"/>
</dbReference>
<reference evidence="7" key="1">
    <citation type="journal article" date="2023" name="J. Hazard. Mater.">
        <title>Anaerobic biodegradation of pyrene and benzo[a]pyrene by a new sulfate-reducing Desulforamulus aquiferis strain DSA.</title>
        <authorList>
            <person name="Zhang Z."/>
            <person name="Sun J."/>
            <person name="Gong X."/>
            <person name="Wang C."/>
            <person name="Wang H."/>
        </authorList>
    </citation>
    <scope>NUCLEOTIDE SEQUENCE</scope>
    <source>
        <strain evidence="7">DSA</strain>
    </source>
</reference>
<dbReference type="InterPro" id="IPR002099">
    <property type="entry name" value="MutL/Mlh/PMS"/>
</dbReference>
<dbReference type="Pfam" id="PF08676">
    <property type="entry name" value="MutL_C"/>
    <property type="match status" value="1"/>
</dbReference>
<dbReference type="GO" id="GO:0140664">
    <property type="term" value="F:ATP-dependent DNA damage sensor activity"/>
    <property type="evidence" value="ECO:0007669"/>
    <property type="project" value="InterPro"/>
</dbReference>
<dbReference type="GO" id="GO:0006298">
    <property type="term" value="P:mismatch repair"/>
    <property type="evidence" value="ECO:0007669"/>
    <property type="project" value="UniProtKB-UniRule"/>
</dbReference>
<organism evidence="7 8">
    <name type="scientific">Desulforamulus aquiferis</name>
    <dbReference type="NCBI Taxonomy" id="1397668"/>
    <lineage>
        <taxon>Bacteria</taxon>
        <taxon>Bacillati</taxon>
        <taxon>Bacillota</taxon>
        <taxon>Clostridia</taxon>
        <taxon>Eubacteriales</taxon>
        <taxon>Peptococcaceae</taxon>
        <taxon>Desulforamulus</taxon>
    </lineage>
</organism>
<dbReference type="SUPFAM" id="SSF55874">
    <property type="entry name" value="ATPase domain of HSP90 chaperone/DNA topoisomerase II/histidine kinase"/>
    <property type="match status" value="1"/>
</dbReference>
<dbReference type="Gene3D" id="3.30.1370.100">
    <property type="entry name" value="MutL, C-terminal domain, regulatory subdomain"/>
    <property type="match status" value="1"/>
</dbReference>
<dbReference type="Proteomes" id="UP001172911">
    <property type="component" value="Unassembled WGS sequence"/>
</dbReference>
<feature type="domain" description="MutL C-terminal dimerisation" evidence="5">
    <location>
        <begin position="431"/>
        <end position="572"/>
    </location>
</feature>
<gene>
    <name evidence="4 7" type="primary">mutL</name>
    <name evidence="7" type="ORF">P6N53_09310</name>
</gene>
<dbReference type="EMBL" id="JARPTC010000013">
    <property type="protein sequence ID" value="MDO7787416.1"/>
    <property type="molecule type" value="Genomic_DNA"/>
</dbReference>
<reference evidence="7" key="2">
    <citation type="submission" date="2023-03" db="EMBL/GenBank/DDBJ databases">
        <authorList>
            <person name="Zhang Z."/>
        </authorList>
    </citation>
    <scope>NUCLEOTIDE SEQUENCE</scope>
    <source>
        <strain evidence="7">DSA</strain>
    </source>
</reference>
<dbReference type="PROSITE" id="PS00058">
    <property type="entry name" value="DNA_MISMATCH_REPAIR_1"/>
    <property type="match status" value="1"/>
</dbReference>
<name>A0AAW7ZEF4_9FIRM</name>
<proteinExistence type="inferred from homology"/>
<dbReference type="Gene3D" id="3.30.230.10">
    <property type="match status" value="1"/>
</dbReference>
<dbReference type="InterPro" id="IPR020568">
    <property type="entry name" value="Ribosomal_Su5_D2-typ_SF"/>
</dbReference>
<dbReference type="FunFam" id="3.30.565.10:FF:000003">
    <property type="entry name" value="DNA mismatch repair endonuclease MutL"/>
    <property type="match status" value="1"/>
</dbReference>
<keyword evidence="7" id="KW-0378">Hydrolase</keyword>
<dbReference type="InterPro" id="IPR014721">
    <property type="entry name" value="Ribsml_uS5_D2-typ_fold_subgr"/>
</dbReference>
<dbReference type="GO" id="GO:0030983">
    <property type="term" value="F:mismatched DNA binding"/>
    <property type="evidence" value="ECO:0007669"/>
    <property type="project" value="InterPro"/>
</dbReference>
<dbReference type="InterPro" id="IPR038973">
    <property type="entry name" value="MutL/Mlh/Pms-like"/>
</dbReference>
<evidence type="ECO:0000256" key="1">
    <source>
        <dbReference type="ARBA" id="ARBA00006082"/>
    </source>
</evidence>
<evidence type="ECO:0000256" key="4">
    <source>
        <dbReference type="HAMAP-Rule" id="MF_00149"/>
    </source>
</evidence>
<feature type="domain" description="DNA mismatch repair protein S5" evidence="6">
    <location>
        <begin position="209"/>
        <end position="327"/>
    </location>
</feature>
<dbReference type="InterPro" id="IPR042120">
    <property type="entry name" value="MutL_C_dimsub"/>
</dbReference>
<evidence type="ECO:0000256" key="2">
    <source>
        <dbReference type="ARBA" id="ARBA00022763"/>
    </source>
</evidence>
<evidence type="ECO:0000313" key="7">
    <source>
        <dbReference type="EMBL" id="MDO7787416.1"/>
    </source>
</evidence>
<dbReference type="AlphaFoldDB" id="A0AAW7ZEF4"/>
<sequence length="614" mass="67929">MGIIKVLDEFTANQIAAGEVVERPVSVVKELVENSLDAGATKIVIELLQGGLSCIKVVDNGCGMTPEDAHLCFQRHATSKINQSADLNSIYTLGFRGEALPSIASVTRVALTTRHHEQLEGIQISVEAGKLKEASTIGCPVGTTIEVQDLFFNTPARRKYLKTQAAETGQVSDLLSRMALARPDVKFELRLSGKTVFHSPGNDSIKDAAACVFGYENVKSMLEVDYKGEYLTVRGLISKPLLTRASRQYQSFFINKRYVKSGLVASVLQQVYQTQIPSGRFPIAVLHIDLDPTQVDVNVHPTKMEVRLAREKELAEELQRALSEPLSLPTAIPGLWEVLPSRTNPFKADQEAKSLQSSNGERMGPVKNEGEAMNFVKQMSLPSLKPPIDNMTPRTYEQKPLFETRKSSNSSGMYESVGSYEAAEVFPSLLPVGQFLPTYVLAQGTGGLYIIDQHAAHERVLYEKYQRQLATVESQILLEPITLNLPNHEVQLVIENILSFSELGFILEHFGGDTFLLRGIPSAAAINPGEIFLDLLSRLQEYSVQRLEPTMILNRLAAALACRDAIKAGQHMGNEEIRALLMGLAECQQPYTCPHGRPTLVNISHEEMNKRFKR</sequence>
<keyword evidence="2 4" id="KW-0227">DNA damage</keyword>
<dbReference type="SUPFAM" id="SSF118116">
    <property type="entry name" value="DNA mismatch repair protein MutL"/>
    <property type="match status" value="1"/>
</dbReference>
<evidence type="ECO:0000313" key="8">
    <source>
        <dbReference type="Proteomes" id="UP001172911"/>
    </source>
</evidence>
<dbReference type="InterPro" id="IPR013507">
    <property type="entry name" value="DNA_mismatch_S5_2-like"/>
</dbReference>
<dbReference type="PANTHER" id="PTHR10073:SF12">
    <property type="entry name" value="DNA MISMATCH REPAIR PROTEIN MLH1"/>
    <property type="match status" value="1"/>
</dbReference>
<dbReference type="SMART" id="SM00853">
    <property type="entry name" value="MutL_C"/>
    <property type="match status" value="1"/>
</dbReference>
<protein>
    <recommendedName>
        <fullName evidence="4">DNA mismatch repair protein MutL</fullName>
    </recommendedName>
</protein>
<dbReference type="Gene3D" id="3.30.565.10">
    <property type="entry name" value="Histidine kinase-like ATPase, C-terminal domain"/>
    <property type="match status" value="1"/>
</dbReference>
<dbReference type="GO" id="GO:0004519">
    <property type="term" value="F:endonuclease activity"/>
    <property type="evidence" value="ECO:0007669"/>
    <property type="project" value="UniProtKB-KW"/>
</dbReference>
<comment type="similarity">
    <text evidence="1 4">Belongs to the DNA mismatch repair MutL/HexB family.</text>
</comment>
<dbReference type="InterPro" id="IPR037198">
    <property type="entry name" value="MutL_C_sf"/>
</dbReference>
<dbReference type="InterPro" id="IPR014790">
    <property type="entry name" value="MutL_C"/>
</dbReference>
<accession>A0AAW7ZEF4</accession>
<dbReference type="InterPro" id="IPR042121">
    <property type="entry name" value="MutL_C_regsub"/>
</dbReference>
<evidence type="ECO:0000259" key="6">
    <source>
        <dbReference type="SMART" id="SM01340"/>
    </source>
</evidence>
<dbReference type="RefSeq" id="WP_304542560.1">
    <property type="nucleotide sequence ID" value="NZ_JARPTC010000013.1"/>
</dbReference>
<dbReference type="InterPro" id="IPR020667">
    <property type="entry name" value="DNA_mismatch_repair_MutL"/>
</dbReference>
<dbReference type="Pfam" id="PF01119">
    <property type="entry name" value="DNA_mis_repair"/>
    <property type="match status" value="1"/>
</dbReference>
<evidence type="ECO:0000256" key="3">
    <source>
        <dbReference type="ARBA" id="ARBA00023204"/>
    </source>
</evidence>
<dbReference type="HAMAP" id="MF_00149">
    <property type="entry name" value="DNA_mis_repair"/>
    <property type="match status" value="1"/>
</dbReference>
<keyword evidence="7" id="KW-0255">Endonuclease</keyword>
<evidence type="ECO:0000259" key="5">
    <source>
        <dbReference type="SMART" id="SM00853"/>
    </source>
</evidence>
<keyword evidence="8" id="KW-1185">Reference proteome</keyword>
<dbReference type="NCBIfam" id="TIGR00585">
    <property type="entry name" value="mutl"/>
    <property type="match status" value="1"/>
</dbReference>
<keyword evidence="7" id="KW-0540">Nuclease</keyword>
<dbReference type="GO" id="GO:0032300">
    <property type="term" value="C:mismatch repair complex"/>
    <property type="evidence" value="ECO:0007669"/>
    <property type="project" value="InterPro"/>
</dbReference>
<dbReference type="Pfam" id="PF13589">
    <property type="entry name" value="HATPase_c_3"/>
    <property type="match status" value="1"/>
</dbReference>
<dbReference type="SUPFAM" id="SSF54211">
    <property type="entry name" value="Ribosomal protein S5 domain 2-like"/>
    <property type="match status" value="1"/>
</dbReference>
<dbReference type="GO" id="GO:0016887">
    <property type="term" value="F:ATP hydrolysis activity"/>
    <property type="evidence" value="ECO:0007669"/>
    <property type="project" value="InterPro"/>
</dbReference>